<keyword evidence="2" id="KW-1185">Reference proteome</keyword>
<dbReference type="AlphaFoldDB" id="A0A5C5YMU9"/>
<organism evidence="1 2">
    <name type="scientific">Novipirellula herctigrandis</name>
    <dbReference type="NCBI Taxonomy" id="2527986"/>
    <lineage>
        <taxon>Bacteria</taxon>
        <taxon>Pseudomonadati</taxon>
        <taxon>Planctomycetota</taxon>
        <taxon>Planctomycetia</taxon>
        <taxon>Pirellulales</taxon>
        <taxon>Pirellulaceae</taxon>
        <taxon>Novipirellula</taxon>
    </lineage>
</organism>
<dbReference type="Proteomes" id="UP000315010">
    <property type="component" value="Unassembled WGS sequence"/>
</dbReference>
<accession>A0A5C5YMU9</accession>
<sequence length="339" mass="37195">MDYCDLTSNDCANFVWVGAPTYSRFRVGASFGRWRLRWSFRRTPARSFLASISACPCACAQTLRSCSTAAARGIRSFLTEDTSPVGSAFHRDDALEHRLCDRALEPDSGGPQARFKRQSLQSAGVQAAACVRLSRSDPTASCFRRYFCGHPALMPSAATPSVLETASGFKLQSLRLTGDTLQTSPSRSGNAPTFGVQTANVLENLSIGKRQSLRSVASLPDRESLGHGRSARCARPPLRPSIACVPAASMPRPPILRRPSMAGVPAGSYQRRLACAFSLSLDGLARAVASLRQSWFIYWRFKRRSLRSSVTPMQFRESTEVPTAWLRLSLRSGALRRRV</sequence>
<dbReference type="EMBL" id="SJPJ01000002">
    <property type="protein sequence ID" value="TWT76196.1"/>
    <property type="molecule type" value="Genomic_DNA"/>
</dbReference>
<evidence type="ECO:0000313" key="1">
    <source>
        <dbReference type="EMBL" id="TWT76196.1"/>
    </source>
</evidence>
<reference evidence="1 2" key="1">
    <citation type="submission" date="2019-02" db="EMBL/GenBank/DDBJ databases">
        <title>Deep-cultivation of Planctomycetes and their phenomic and genomic characterization uncovers novel biology.</title>
        <authorList>
            <person name="Wiegand S."/>
            <person name="Jogler M."/>
            <person name="Boedeker C."/>
            <person name="Pinto D."/>
            <person name="Vollmers J."/>
            <person name="Rivas-Marin E."/>
            <person name="Kohn T."/>
            <person name="Peeters S.H."/>
            <person name="Heuer A."/>
            <person name="Rast P."/>
            <person name="Oberbeckmann S."/>
            <person name="Bunk B."/>
            <person name="Jeske O."/>
            <person name="Meyerdierks A."/>
            <person name="Storesund J.E."/>
            <person name="Kallscheuer N."/>
            <person name="Luecker S."/>
            <person name="Lage O.M."/>
            <person name="Pohl T."/>
            <person name="Merkel B.J."/>
            <person name="Hornburger P."/>
            <person name="Mueller R.-W."/>
            <person name="Bruemmer F."/>
            <person name="Labrenz M."/>
            <person name="Spormann A.M."/>
            <person name="Op Den Camp H."/>
            <person name="Overmann J."/>
            <person name="Amann R."/>
            <person name="Jetten M.S.M."/>
            <person name="Mascher T."/>
            <person name="Medema M.H."/>
            <person name="Devos D.P."/>
            <person name="Kaster A.-K."/>
            <person name="Ovreas L."/>
            <person name="Rohde M."/>
            <person name="Galperin M.Y."/>
            <person name="Jogler C."/>
        </authorList>
    </citation>
    <scope>NUCLEOTIDE SEQUENCE [LARGE SCALE GENOMIC DNA]</scope>
    <source>
        <strain evidence="1 2">CA13</strain>
    </source>
</reference>
<protein>
    <submittedName>
        <fullName evidence="1">Uncharacterized protein</fullName>
    </submittedName>
</protein>
<proteinExistence type="predicted"/>
<comment type="caution">
    <text evidence="1">The sequence shown here is derived from an EMBL/GenBank/DDBJ whole genome shotgun (WGS) entry which is preliminary data.</text>
</comment>
<name>A0A5C5YMU9_9BACT</name>
<evidence type="ECO:0000313" key="2">
    <source>
        <dbReference type="Proteomes" id="UP000315010"/>
    </source>
</evidence>
<gene>
    <name evidence="1" type="ORF">CA13_66870</name>
</gene>